<accession>A0ABN9M1V3</accession>
<comment type="caution">
    <text evidence="1">The sequence shown here is derived from an EMBL/GenBank/DDBJ whole genome shotgun (WGS) entry which is preliminary data.</text>
</comment>
<reference evidence="1" key="1">
    <citation type="submission" date="2023-07" db="EMBL/GenBank/DDBJ databases">
        <authorList>
            <person name="Stuckert A."/>
        </authorList>
    </citation>
    <scope>NUCLEOTIDE SEQUENCE</scope>
</reference>
<dbReference type="Proteomes" id="UP001176940">
    <property type="component" value="Unassembled WGS sequence"/>
</dbReference>
<proteinExistence type="predicted"/>
<organism evidence="1 2">
    <name type="scientific">Ranitomeya imitator</name>
    <name type="common">mimic poison frog</name>
    <dbReference type="NCBI Taxonomy" id="111125"/>
    <lineage>
        <taxon>Eukaryota</taxon>
        <taxon>Metazoa</taxon>
        <taxon>Chordata</taxon>
        <taxon>Craniata</taxon>
        <taxon>Vertebrata</taxon>
        <taxon>Euteleostomi</taxon>
        <taxon>Amphibia</taxon>
        <taxon>Batrachia</taxon>
        <taxon>Anura</taxon>
        <taxon>Neobatrachia</taxon>
        <taxon>Hyloidea</taxon>
        <taxon>Dendrobatidae</taxon>
        <taxon>Dendrobatinae</taxon>
        <taxon>Ranitomeya</taxon>
    </lineage>
</organism>
<sequence>MCAAVQICYSGLQESRMRTLDRGRRLLLTEDFTVVREFGGQMPRTAEDLQKLLPGVAGYGRRRWQRHQSSLPPYDALERILPPRPSLTPLVELDSASSLNNLVNGRANTQTSLISDVEECELAGIEIGRHVVFGEPLMCRNSGNPPIITETLI</sequence>
<keyword evidence="2" id="KW-1185">Reference proteome</keyword>
<evidence type="ECO:0000313" key="2">
    <source>
        <dbReference type="Proteomes" id="UP001176940"/>
    </source>
</evidence>
<name>A0ABN9M1V3_9NEOB</name>
<dbReference type="EMBL" id="CAUEEQ010037433">
    <property type="protein sequence ID" value="CAJ0953883.1"/>
    <property type="molecule type" value="Genomic_DNA"/>
</dbReference>
<gene>
    <name evidence="1" type="ORF">RIMI_LOCUS14481826</name>
</gene>
<protein>
    <submittedName>
        <fullName evidence="1">Uncharacterized protein</fullName>
    </submittedName>
</protein>
<evidence type="ECO:0000313" key="1">
    <source>
        <dbReference type="EMBL" id="CAJ0953883.1"/>
    </source>
</evidence>